<dbReference type="Pfam" id="PF21530">
    <property type="entry name" value="Pif1_2B_dom"/>
    <property type="match status" value="1"/>
</dbReference>
<sequence length="132" mass="14422">MQASTGKMYLTLKKRRISFGSHNNFEVVTDEYIADRTNAIACRTYDAVVERLSGQAREYLSADSVEGDGDGNSFEPDFLHSVNISGIPPHRFKLKKGVPVMMKRNLNPDLGSATGHVSGSLTSSLALFMPPS</sequence>
<dbReference type="PANTHER" id="PTHR10492">
    <property type="match status" value="1"/>
</dbReference>
<evidence type="ECO:0000313" key="3">
    <source>
        <dbReference type="Proteomes" id="UP000736787"/>
    </source>
</evidence>
<dbReference type="EMBL" id="RCMK01001013">
    <property type="protein sequence ID" value="KAG2904740.1"/>
    <property type="molecule type" value="Genomic_DNA"/>
</dbReference>
<organism evidence="2 3">
    <name type="scientific">Phytophthora cactorum</name>
    <dbReference type="NCBI Taxonomy" id="29920"/>
    <lineage>
        <taxon>Eukaryota</taxon>
        <taxon>Sar</taxon>
        <taxon>Stramenopiles</taxon>
        <taxon>Oomycota</taxon>
        <taxon>Peronosporomycetes</taxon>
        <taxon>Peronosporales</taxon>
        <taxon>Peronosporaceae</taxon>
        <taxon>Phytophthora</taxon>
    </lineage>
</organism>
<feature type="domain" description="DNA helicase Pif1-like 2B" evidence="1">
    <location>
        <begin position="77"/>
        <end position="111"/>
    </location>
</feature>
<reference evidence="2" key="1">
    <citation type="submission" date="2018-10" db="EMBL/GenBank/DDBJ databases">
        <title>Effector identification in a new, highly contiguous assembly of the strawberry crown rot pathogen Phytophthora cactorum.</title>
        <authorList>
            <person name="Armitage A.D."/>
            <person name="Nellist C.F."/>
            <person name="Bates H."/>
            <person name="Vickerstaff R.J."/>
            <person name="Harrison R.J."/>
        </authorList>
    </citation>
    <scope>NUCLEOTIDE SEQUENCE</scope>
    <source>
        <strain evidence="2">4040</strain>
    </source>
</reference>
<dbReference type="InterPro" id="IPR049163">
    <property type="entry name" value="Pif1-like_2B_dom"/>
</dbReference>
<evidence type="ECO:0000313" key="2">
    <source>
        <dbReference type="EMBL" id="KAG2904740.1"/>
    </source>
</evidence>
<name>A0A8T1BQQ2_9STRA</name>
<protein>
    <recommendedName>
        <fullName evidence="1">DNA helicase Pif1-like 2B domain-containing protein</fullName>
    </recommendedName>
</protein>
<evidence type="ECO:0000259" key="1">
    <source>
        <dbReference type="Pfam" id="PF21530"/>
    </source>
</evidence>
<dbReference type="VEuPathDB" id="FungiDB:PC110_g18590"/>
<dbReference type="AlphaFoldDB" id="A0A8T1BQQ2"/>
<gene>
    <name evidence="2" type="ORF">PC117_g20947</name>
</gene>
<proteinExistence type="predicted"/>
<dbReference type="PANTHER" id="PTHR10492:SF57">
    <property type="entry name" value="ATP-DEPENDENT DNA HELICASE"/>
    <property type="match status" value="1"/>
</dbReference>
<accession>A0A8T1BQQ2</accession>
<comment type="caution">
    <text evidence="2">The sequence shown here is derived from an EMBL/GenBank/DDBJ whole genome shotgun (WGS) entry which is preliminary data.</text>
</comment>
<dbReference type="Proteomes" id="UP000736787">
    <property type="component" value="Unassembled WGS sequence"/>
</dbReference>